<evidence type="ECO:0000313" key="5">
    <source>
        <dbReference type="EMBL" id="KAL1520192.1"/>
    </source>
</evidence>
<comment type="caution">
    <text evidence="3">Lacks conserved residue(s) required for the propagation of feature annotation.</text>
</comment>
<dbReference type="Proteomes" id="UP001515480">
    <property type="component" value="Unassembled WGS sequence"/>
</dbReference>
<proteinExistence type="predicted"/>
<dbReference type="PANTHER" id="PTHR12486:SF5">
    <property type="entry name" value="ADENOSINE 5'-MONOPHOSPHORAMIDASE HINT3"/>
    <property type="match status" value="1"/>
</dbReference>
<dbReference type="PANTHER" id="PTHR12486">
    <property type="entry name" value="APRATAXIN-RELATED"/>
    <property type="match status" value="1"/>
</dbReference>
<dbReference type="InterPro" id="IPR011146">
    <property type="entry name" value="HIT-like"/>
</dbReference>
<dbReference type="AlphaFoldDB" id="A0AB34JHC0"/>
<dbReference type="GO" id="GO:0000166">
    <property type="term" value="F:nucleotide binding"/>
    <property type="evidence" value="ECO:0007669"/>
    <property type="project" value="UniProtKB-KW"/>
</dbReference>
<dbReference type="Gene3D" id="3.30.428.10">
    <property type="entry name" value="HIT-like"/>
    <property type="match status" value="1"/>
</dbReference>
<keyword evidence="1" id="KW-0547">Nucleotide-binding</keyword>
<keyword evidence="6" id="KW-1185">Reference proteome</keyword>
<organism evidence="5 6">
    <name type="scientific">Prymnesium parvum</name>
    <name type="common">Toxic golden alga</name>
    <dbReference type="NCBI Taxonomy" id="97485"/>
    <lineage>
        <taxon>Eukaryota</taxon>
        <taxon>Haptista</taxon>
        <taxon>Haptophyta</taxon>
        <taxon>Prymnesiophyceae</taxon>
        <taxon>Prymnesiales</taxon>
        <taxon>Prymnesiaceae</taxon>
        <taxon>Prymnesium</taxon>
    </lineage>
</organism>
<dbReference type="InterPro" id="IPR036265">
    <property type="entry name" value="HIT-like_sf"/>
</dbReference>
<dbReference type="SUPFAM" id="SSF54197">
    <property type="entry name" value="HIT-like"/>
    <property type="match status" value="1"/>
</dbReference>
<feature type="domain" description="HIT" evidence="4">
    <location>
        <begin position="75"/>
        <end position="186"/>
    </location>
</feature>
<evidence type="ECO:0000313" key="6">
    <source>
        <dbReference type="Proteomes" id="UP001515480"/>
    </source>
</evidence>
<evidence type="ECO:0000256" key="3">
    <source>
        <dbReference type="PROSITE-ProRule" id="PRU00464"/>
    </source>
</evidence>
<protein>
    <recommendedName>
        <fullName evidence="4">HIT domain-containing protein</fullName>
    </recommendedName>
</protein>
<gene>
    <name evidence="5" type="ORF">AB1Y20_023662</name>
</gene>
<reference evidence="5 6" key="1">
    <citation type="journal article" date="2024" name="Science">
        <title>Giant polyketide synthase enzymes in the biosynthesis of giant marine polyether toxins.</title>
        <authorList>
            <person name="Fallon T.R."/>
            <person name="Shende V.V."/>
            <person name="Wierzbicki I.H."/>
            <person name="Pendleton A.L."/>
            <person name="Watervoot N.F."/>
            <person name="Auber R.P."/>
            <person name="Gonzalez D.J."/>
            <person name="Wisecaver J.H."/>
            <person name="Moore B.S."/>
        </authorList>
    </citation>
    <scope>NUCLEOTIDE SEQUENCE [LARGE SCALE GENOMIC DNA]</scope>
    <source>
        <strain evidence="5 6">12B1</strain>
    </source>
</reference>
<evidence type="ECO:0000259" key="4">
    <source>
        <dbReference type="PROSITE" id="PS51084"/>
    </source>
</evidence>
<dbReference type="Pfam" id="PF11969">
    <property type="entry name" value="DcpS_C"/>
    <property type="match status" value="1"/>
</dbReference>
<sequence>MKPLRHGTLSKLALPSSRLLPSRPPRMPSLRGHLAPRRYMLLCGLAAGSNLLAPSPAAAYFRLNSPTDSPSPDNIFGKILRGEAPAEVLEDDDDELFSFRDKNPAAPIHYLVIPRRFVRDAAELTPHDDVLVRKMAEKARYLVRSSVADSFDESELVLGFHWPPWYSVPWLHLHAIYPYSKMKRRYKYTSLSFKSPEWVVNRLAEQRAGKHARGVWW</sequence>
<accession>A0AB34JHC0</accession>
<keyword evidence="2" id="KW-0378">Hydrolase</keyword>
<name>A0AB34JHC0_PRYPA</name>
<dbReference type="GO" id="GO:0016787">
    <property type="term" value="F:hydrolase activity"/>
    <property type="evidence" value="ECO:0007669"/>
    <property type="project" value="UniProtKB-KW"/>
</dbReference>
<evidence type="ECO:0000256" key="1">
    <source>
        <dbReference type="ARBA" id="ARBA00022741"/>
    </source>
</evidence>
<dbReference type="EMBL" id="JBGBPQ010000009">
    <property type="protein sequence ID" value="KAL1520192.1"/>
    <property type="molecule type" value="Genomic_DNA"/>
</dbReference>
<evidence type="ECO:0000256" key="2">
    <source>
        <dbReference type="ARBA" id="ARBA00022801"/>
    </source>
</evidence>
<dbReference type="PROSITE" id="PS51084">
    <property type="entry name" value="HIT_2"/>
    <property type="match status" value="1"/>
</dbReference>
<comment type="caution">
    <text evidence="5">The sequence shown here is derived from an EMBL/GenBank/DDBJ whole genome shotgun (WGS) entry which is preliminary data.</text>
</comment>